<dbReference type="AlphaFoldDB" id="A0A2A2J2X2"/>
<gene>
    <name evidence="1" type="ORF">WR25_25445</name>
</gene>
<dbReference type="Proteomes" id="UP000218231">
    <property type="component" value="Unassembled WGS sequence"/>
</dbReference>
<proteinExistence type="predicted"/>
<accession>A0A2A2J2X2</accession>
<reference evidence="1 2" key="1">
    <citation type="journal article" date="2017" name="Curr. Biol.">
        <title>Genome architecture and evolution of a unichromosomal asexual nematode.</title>
        <authorList>
            <person name="Fradin H."/>
            <person name="Zegar C."/>
            <person name="Gutwein M."/>
            <person name="Lucas J."/>
            <person name="Kovtun M."/>
            <person name="Corcoran D."/>
            <person name="Baugh L.R."/>
            <person name="Kiontke K."/>
            <person name="Gunsalus K."/>
            <person name="Fitch D.H."/>
            <person name="Piano F."/>
        </authorList>
    </citation>
    <scope>NUCLEOTIDE SEQUENCE [LARGE SCALE GENOMIC DNA]</scope>
    <source>
        <strain evidence="1">PF1309</strain>
    </source>
</reference>
<sequence length="195" mass="22046">MANCFEFCIDGVCLQRCSGNYSYNYKKTYDRHSMNNWNKCPDNCKSVSDPSQTYGGYTHGPYSQKWGDQTPSSKVGGARLDPTKCIPFDRVHQTEQLLSGHLMAIYYGTDPCFANSAPLAQCAAQCPVGWEFVSGKCYQVIFEYHFRFVNSKAFTEVYSCCQLEHIKCELQGIMLNVPPTKAVQCTARKGLSLFW</sequence>
<protein>
    <submittedName>
        <fullName evidence="1">Uncharacterized protein</fullName>
    </submittedName>
</protein>
<keyword evidence="2" id="KW-1185">Reference proteome</keyword>
<organism evidence="1 2">
    <name type="scientific">Diploscapter pachys</name>
    <dbReference type="NCBI Taxonomy" id="2018661"/>
    <lineage>
        <taxon>Eukaryota</taxon>
        <taxon>Metazoa</taxon>
        <taxon>Ecdysozoa</taxon>
        <taxon>Nematoda</taxon>
        <taxon>Chromadorea</taxon>
        <taxon>Rhabditida</taxon>
        <taxon>Rhabditina</taxon>
        <taxon>Rhabditomorpha</taxon>
        <taxon>Rhabditoidea</taxon>
        <taxon>Rhabditidae</taxon>
        <taxon>Diploscapter</taxon>
    </lineage>
</organism>
<evidence type="ECO:0000313" key="2">
    <source>
        <dbReference type="Proteomes" id="UP000218231"/>
    </source>
</evidence>
<name>A0A2A2J2X2_9BILA</name>
<dbReference type="EMBL" id="LIAE01010733">
    <property type="protein sequence ID" value="PAV55977.1"/>
    <property type="molecule type" value="Genomic_DNA"/>
</dbReference>
<comment type="caution">
    <text evidence="1">The sequence shown here is derived from an EMBL/GenBank/DDBJ whole genome shotgun (WGS) entry which is preliminary data.</text>
</comment>
<evidence type="ECO:0000313" key="1">
    <source>
        <dbReference type="EMBL" id="PAV55977.1"/>
    </source>
</evidence>